<evidence type="ECO:0000256" key="7">
    <source>
        <dbReference type="ARBA" id="ARBA00022737"/>
    </source>
</evidence>
<dbReference type="PANTHER" id="PTHR45635:SF14">
    <property type="entry name" value="ADP_ATP TRANSLOCASE"/>
    <property type="match status" value="1"/>
</dbReference>
<reference evidence="17" key="1">
    <citation type="submission" date="2021-01" db="EMBL/GenBank/DDBJ databases">
        <authorList>
            <person name="Corre E."/>
            <person name="Pelletier E."/>
            <person name="Niang G."/>
            <person name="Scheremetjew M."/>
            <person name="Finn R."/>
            <person name="Kale V."/>
            <person name="Holt S."/>
            <person name="Cochrane G."/>
            <person name="Meng A."/>
            <person name="Brown T."/>
            <person name="Cohen L."/>
        </authorList>
    </citation>
    <scope>NUCLEOTIDE SEQUENCE</scope>
    <source>
        <strain evidence="17">GSO104</strain>
    </source>
</reference>
<feature type="transmembrane region" description="Helical" evidence="16">
    <location>
        <begin position="261"/>
        <end position="279"/>
    </location>
</feature>
<feature type="repeat" description="Solcar" evidence="14">
    <location>
        <begin position="71"/>
        <end position="175"/>
    </location>
</feature>
<dbReference type="SUPFAM" id="SSF103506">
    <property type="entry name" value="Mitochondrial carrier"/>
    <property type="match status" value="1"/>
</dbReference>
<dbReference type="InterPro" id="IPR023395">
    <property type="entry name" value="MCP_dom_sf"/>
</dbReference>
<dbReference type="Gene3D" id="1.50.40.10">
    <property type="entry name" value="Mitochondrial carrier domain"/>
    <property type="match status" value="1"/>
</dbReference>
<evidence type="ECO:0000256" key="9">
    <source>
        <dbReference type="ARBA" id="ARBA00022989"/>
    </source>
</evidence>
<dbReference type="Pfam" id="PF00153">
    <property type="entry name" value="Mito_carr"/>
    <property type="match status" value="3"/>
</dbReference>
<evidence type="ECO:0000256" key="15">
    <source>
        <dbReference type="RuleBase" id="RU000488"/>
    </source>
</evidence>
<dbReference type="EMBL" id="HBNS01056475">
    <property type="protein sequence ID" value="CAE4659983.1"/>
    <property type="molecule type" value="Transcribed_RNA"/>
</dbReference>
<evidence type="ECO:0000256" key="4">
    <source>
        <dbReference type="ARBA" id="ARBA00022448"/>
    </source>
</evidence>
<comment type="function">
    <text evidence="16">Catalyzes the exchange of ADP and ATP across the membrane.</text>
</comment>
<protein>
    <recommendedName>
        <fullName evidence="16">ADP/ATP translocase</fullName>
    </recommendedName>
    <alternativeName>
        <fullName evidence="16">ADP,ATP carrier protein</fullName>
    </alternativeName>
</protein>
<evidence type="ECO:0000256" key="8">
    <source>
        <dbReference type="ARBA" id="ARBA00022792"/>
    </source>
</evidence>
<gene>
    <name evidence="17" type="ORF">DBRI00130_LOCUS40685</name>
</gene>
<organism evidence="17">
    <name type="scientific">Ditylum brightwellii</name>
    <dbReference type="NCBI Taxonomy" id="49249"/>
    <lineage>
        <taxon>Eukaryota</taxon>
        <taxon>Sar</taxon>
        <taxon>Stramenopiles</taxon>
        <taxon>Ochrophyta</taxon>
        <taxon>Bacillariophyta</taxon>
        <taxon>Mediophyceae</taxon>
        <taxon>Lithodesmiophycidae</taxon>
        <taxon>Lithodesmiales</taxon>
        <taxon>Lithodesmiaceae</taxon>
        <taxon>Ditylum</taxon>
    </lineage>
</organism>
<name>A0A7S4VQS1_9STRA</name>
<dbReference type="GO" id="GO:0005471">
    <property type="term" value="F:ATP:ADP antiporter activity"/>
    <property type="evidence" value="ECO:0007669"/>
    <property type="project" value="UniProtKB-UniRule"/>
</dbReference>
<dbReference type="PROSITE" id="PS50920">
    <property type="entry name" value="SOLCAR"/>
    <property type="match status" value="3"/>
</dbReference>
<dbReference type="InterPro" id="IPR018108">
    <property type="entry name" value="MCP_transmembrane"/>
</dbReference>
<keyword evidence="8" id="KW-0999">Mitochondrion inner membrane</keyword>
<accession>A0A7S4VQS1</accession>
<dbReference type="GO" id="GO:0005743">
    <property type="term" value="C:mitochondrial inner membrane"/>
    <property type="evidence" value="ECO:0007669"/>
    <property type="project" value="UniProtKB-SubCell"/>
</dbReference>
<evidence type="ECO:0000256" key="1">
    <source>
        <dbReference type="ARBA" id="ARBA00004448"/>
    </source>
</evidence>
<keyword evidence="7" id="KW-0677">Repeat</keyword>
<dbReference type="InterPro" id="IPR002067">
    <property type="entry name" value="MCP"/>
</dbReference>
<dbReference type="InterPro" id="IPR002113">
    <property type="entry name" value="ADT_euk_type"/>
</dbReference>
<evidence type="ECO:0000256" key="14">
    <source>
        <dbReference type="PROSITE-ProRule" id="PRU00282"/>
    </source>
</evidence>
<dbReference type="PRINTS" id="PR00927">
    <property type="entry name" value="ADPTRNSLCASE"/>
</dbReference>
<sequence>MIRRPALPDHSKTGVVVRKATTVAGAAVADYIEDEGVIAVPSTSLEKGVLEQPPSFSHAVEKRKKYRAFLDSSAKDALAGACAGAFAKTAVAPIERVKILLQLQNSLKGNNASAVKGGSSTISLGNGRLTAMQVWRSVYNEQGVLAFWRGNTPNVLRQGGTTALNFMLMDWYKQAIQTPLAYTLKLPSNRSPEARKKRRARLSSFLSGGLAGGTTTTFLYPIEFLRTRLAMDIGATIKTRQYPRGMRDVFISTWNADGVRGLYQGYGIALFGVVVYRALHLGGYDAVKSELIHRKTLSLEYNQQQHSTKARKIKFNDTLTIGERFAVAQIVSVVAGTMCYPIDSVRRRLMMQAGEPVELRRYRNSLYCFRKVMTQEGIRGFYLGIGPNLVRSFGGALLLVTYDAFKVMI</sequence>
<keyword evidence="10" id="KW-0496">Mitochondrion</keyword>
<evidence type="ECO:0000256" key="6">
    <source>
        <dbReference type="ARBA" id="ARBA00022692"/>
    </source>
</evidence>
<keyword evidence="5" id="KW-0050">Antiport</keyword>
<evidence type="ECO:0000256" key="2">
    <source>
        <dbReference type="ARBA" id="ARBA00006375"/>
    </source>
</evidence>
<comment type="subunit">
    <text evidence="3 16">Monomer.</text>
</comment>
<evidence type="ECO:0000256" key="5">
    <source>
        <dbReference type="ARBA" id="ARBA00022449"/>
    </source>
</evidence>
<evidence type="ECO:0000313" key="17">
    <source>
        <dbReference type="EMBL" id="CAE4659983.1"/>
    </source>
</evidence>
<dbReference type="AlphaFoldDB" id="A0A7S4VQS1"/>
<dbReference type="GO" id="GO:0140021">
    <property type="term" value="P:mitochondrial ADP transmembrane transport"/>
    <property type="evidence" value="ECO:0007669"/>
    <property type="project" value="InterPro"/>
</dbReference>
<dbReference type="PANTHER" id="PTHR45635">
    <property type="entry name" value="ADP,ATP CARRIER PROTEIN 1-RELATED-RELATED"/>
    <property type="match status" value="1"/>
</dbReference>
<keyword evidence="9 16" id="KW-1133">Transmembrane helix</keyword>
<evidence type="ECO:0000256" key="10">
    <source>
        <dbReference type="ARBA" id="ARBA00023128"/>
    </source>
</evidence>
<evidence type="ECO:0000256" key="16">
    <source>
        <dbReference type="RuleBase" id="RU368008"/>
    </source>
</evidence>
<feature type="repeat" description="Solcar" evidence="14">
    <location>
        <begin position="323"/>
        <end position="408"/>
    </location>
</feature>
<keyword evidence="6 14" id="KW-0812">Transmembrane</keyword>
<keyword evidence="4 15" id="KW-0813">Transport</keyword>
<evidence type="ECO:0000256" key="3">
    <source>
        <dbReference type="ARBA" id="ARBA00011245"/>
    </source>
</evidence>
<comment type="catalytic activity">
    <reaction evidence="12">
        <text>ADP(in) + ATP(out) = ADP(out) + ATP(in)</text>
        <dbReference type="Rhea" id="RHEA:34999"/>
        <dbReference type="ChEBI" id="CHEBI:30616"/>
        <dbReference type="ChEBI" id="CHEBI:456216"/>
    </reaction>
    <physiologicalReaction direction="left-to-right" evidence="12">
        <dbReference type="Rhea" id="RHEA:35000"/>
    </physiologicalReaction>
</comment>
<comment type="function">
    <text evidence="13">ADP:ATP antiporter that mediates import of ADP into the mitochondrial matrix for ATP synthesis, and export of ATP out to fuel the cell. Cycles between the cytoplasmic-open state (c-state) and the matrix-open state (m-state): operates by the alternating access mechanism with a single substrate-binding site intermittently exposed to either the cytosolic (c-state) or matrix (m-state) side of the inner mitochondrial membrane.</text>
</comment>
<evidence type="ECO:0000256" key="11">
    <source>
        <dbReference type="ARBA" id="ARBA00023136"/>
    </source>
</evidence>
<evidence type="ECO:0000256" key="12">
    <source>
        <dbReference type="ARBA" id="ARBA00024143"/>
    </source>
</evidence>
<feature type="repeat" description="Solcar" evidence="14">
    <location>
        <begin position="199"/>
        <end position="290"/>
    </location>
</feature>
<proteinExistence type="inferred from homology"/>
<feature type="transmembrane region" description="Helical" evidence="16">
    <location>
        <begin position="202"/>
        <end position="222"/>
    </location>
</feature>
<comment type="similarity">
    <text evidence="2 15">Belongs to the mitochondrial carrier (TC 2.A.29) family.</text>
</comment>
<dbReference type="PRINTS" id="PR00926">
    <property type="entry name" value="MITOCARRIER"/>
</dbReference>
<dbReference type="GO" id="GO:1990544">
    <property type="term" value="P:mitochondrial ATP transmembrane transport"/>
    <property type="evidence" value="ECO:0007669"/>
    <property type="project" value="InterPro"/>
</dbReference>
<comment type="subcellular location">
    <subcellularLocation>
        <location evidence="16">Membrane</location>
        <topology evidence="16">Multi-pass membrane protein</topology>
    </subcellularLocation>
    <subcellularLocation>
        <location evidence="1">Mitochondrion inner membrane</location>
        <topology evidence="1">Multi-pass membrane protein</topology>
    </subcellularLocation>
</comment>
<comment type="caution">
    <text evidence="16">Lacks conserved residue(s) required for the propagation of feature annotation.</text>
</comment>
<evidence type="ECO:0000256" key="13">
    <source>
        <dbReference type="ARBA" id="ARBA00045250"/>
    </source>
</evidence>
<keyword evidence="11 14" id="KW-0472">Membrane</keyword>